<evidence type="ECO:0000313" key="4">
    <source>
        <dbReference type="EMBL" id="MCF3946270.1"/>
    </source>
</evidence>
<proteinExistence type="inferred from homology"/>
<dbReference type="PRINTS" id="PR00080">
    <property type="entry name" value="SDRFAMILY"/>
</dbReference>
<dbReference type="PRINTS" id="PR00081">
    <property type="entry name" value="GDHRDH"/>
</dbReference>
<feature type="domain" description="Class II aldolase/adducin N-terminal" evidence="3">
    <location>
        <begin position="25"/>
        <end position="224"/>
    </location>
</feature>
<reference evidence="4 5" key="1">
    <citation type="submission" date="2022-01" db="EMBL/GenBank/DDBJ databases">
        <authorList>
            <person name="Won M."/>
            <person name="Kim S.-J."/>
            <person name="Kwon S.-W."/>
        </authorList>
    </citation>
    <scope>NUCLEOTIDE SEQUENCE [LARGE SCALE GENOMIC DNA]</scope>
    <source>
        <strain evidence="4 5">KCTC 23505</strain>
    </source>
</reference>
<dbReference type="Pfam" id="PF00596">
    <property type="entry name" value="Aldolase_II"/>
    <property type="match status" value="1"/>
</dbReference>
<dbReference type="InterPro" id="IPR002347">
    <property type="entry name" value="SDR_fam"/>
</dbReference>
<dbReference type="NCBIfam" id="NF006189">
    <property type="entry name" value="PRK08324.1-3"/>
    <property type="match status" value="1"/>
</dbReference>
<dbReference type="InterPro" id="IPR001303">
    <property type="entry name" value="Aldolase_II/adducin_N"/>
</dbReference>
<dbReference type="PANTHER" id="PTHR43669:SF8">
    <property type="entry name" value="SHORT-CHAIN TYPE DEHYDROGENASE_REDUCTASE-RELATED"/>
    <property type="match status" value="1"/>
</dbReference>
<dbReference type="SUPFAM" id="SSF51735">
    <property type="entry name" value="NAD(P)-binding Rossmann-fold domains"/>
    <property type="match status" value="1"/>
</dbReference>
<dbReference type="Gene3D" id="3.40.50.720">
    <property type="entry name" value="NAD(P)-binding Rossmann-like Domain"/>
    <property type="match status" value="1"/>
</dbReference>
<dbReference type="SMART" id="SM01007">
    <property type="entry name" value="Aldolase_II"/>
    <property type="match status" value="1"/>
</dbReference>
<dbReference type="PANTHER" id="PTHR43669">
    <property type="entry name" value="5-KETO-D-GLUCONATE 5-REDUCTASE"/>
    <property type="match status" value="1"/>
</dbReference>
<gene>
    <name evidence="4" type="ORF">L2A60_06185</name>
</gene>
<evidence type="ECO:0000313" key="5">
    <source>
        <dbReference type="Proteomes" id="UP001521209"/>
    </source>
</evidence>
<dbReference type="Pfam" id="PF13561">
    <property type="entry name" value="adh_short_C2"/>
    <property type="match status" value="1"/>
</dbReference>
<keyword evidence="2" id="KW-0560">Oxidoreductase</keyword>
<dbReference type="EMBL" id="JAKGBZ010000008">
    <property type="protein sequence ID" value="MCF3946270.1"/>
    <property type="molecule type" value="Genomic_DNA"/>
</dbReference>
<name>A0ABS9DWT8_9PROT</name>
<dbReference type="InterPro" id="IPR013454">
    <property type="entry name" value="Bifunc_RhaD/ADH"/>
</dbReference>
<dbReference type="NCBIfam" id="NF006190">
    <property type="entry name" value="PRK08324.1-4"/>
    <property type="match status" value="1"/>
</dbReference>
<evidence type="ECO:0000256" key="2">
    <source>
        <dbReference type="ARBA" id="ARBA00023002"/>
    </source>
</evidence>
<organism evidence="4 5">
    <name type="scientific">Acidiphilium iwatense</name>
    <dbReference type="NCBI Taxonomy" id="768198"/>
    <lineage>
        <taxon>Bacteria</taxon>
        <taxon>Pseudomonadati</taxon>
        <taxon>Pseudomonadota</taxon>
        <taxon>Alphaproteobacteria</taxon>
        <taxon>Acetobacterales</taxon>
        <taxon>Acidocellaceae</taxon>
        <taxon>Acidiphilium</taxon>
    </lineage>
</organism>
<dbReference type="Gene3D" id="3.40.225.10">
    <property type="entry name" value="Class II aldolase/adducin N-terminal domain"/>
    <property type="match status" value="1"/>
</dbReference>
<sequence>MTLTDEIRCSTWAESDPPSVDGLAALVHRSRLLGADRRIANIFGGNTSMKSTERDHLGRETRVLWVKGSGSDLATIRDRDFAALKLDEIEPLFARAEMTDEAMTDWLERTAFEPGRPRQSIETLLHAFIPAPHVDHTHPDAIISIACSPRGQELMREIFGSRAAWVPYVRPGFSLSRMIGAAVRDNPGLDCVVMGKHGLVTWGETSAECYEKTLRVIGEAETWLAAREAAEPFGESLVPALPKAERRDVFVAVLPVLRGAMSGDRKMILRIDDDPGVLDFVGGSACRNLAMRGAACPDHLVHTKRIPLMLDWRPEQGRDALLDAARRGVADFAARYETYFKAHAQEGDRMAAPWPRVILIPGLGMVTSGGDAAVADVSRQLYRRAIAVMRNAASVGGFETLTEAESFAIEYWPLELYKLSLKPPPKPLDGRVALITGAASGIGRAAAARLARDGAHVVIVDRNEPGAATVADAIAQHRGAWRAIAVAVDVTSEAAVGDAFTATVLAYGGVDIVVNNAGISMSAPIETTTLADWQKQFDILSTGYFLVARAAFRLMRAQGSGGALVFVASKNAVAAGRNASAYSAAKAAELHLARCLAEEGGSAGIRVNTVLPDAVLSGSSIWNSTWRAERAATYDIEEDQLEAHYRARTTLKVNVLPEDVAEAIFFFTSAASSKTTGGVLTVDGGVPAAYVR</sequence>
<dbReference type="SUPFAM" id="SSF53639">
    <property type="entry name" value="AraD/HMP-PK domain-like"/>
    <property type="match status" value="1"/>
</dbReference>
<evidence type="ECO:0000256" key="1">
    <source>
        <dbReference type="ARBA" id="ARBA00006484"/>
    </source>
</evidence>
<dbReference type="InterPro" id="IPR036291">
    <property type="entry name" value="NAD(P)-bd_dom_sf"/>
</dbReference>
<dbReference type="InterPro" id="IPR036409">
    <property type="entry name" value="Aldolase_II/adducin_N_sf"/>
</dbReference>
<dbReference type="Proteomes" id="UP001521209">
    <property type="component" value="Unassembled WGS sequence"/>
</dbReference>
<accession>A0ABS9DWT8</accession>
<comment type="similarity">
    <text evidence="1">Belongs to the short-chain dehydrogenases/reductases (SDR) family.</text>
</comment>
<dbReference type="RefSeq" id="WP_235703502.1">
    <property type="nucleotide sequence ID" value="NZ_JAKGBZ010000008.1"/>
</dbReference>
<comment type="caution">
    <text evidence="4">The sequence shown here is derived from an EMBL/GenBank/DDBJ whole genome shotgun (WGS) entry which is preliminary data.</text>
</comment>
<dbReference type="NCBIfam" id="TIGR02632">
    <property type="entry name" value="RhaD_aldol-ADH"/>
    <property type="match status" value="1"/>
</dbReference>
<keyword evidence="5" id="KW-1185">Reference proteome</keyword>
<protein>
    <submittedName>
        <fullName evidence="4">Bifunctional aldolase/short-chain dehydrogenase</fullName>
    </submittedName>
</protein>
<evidence type="ECO:0000259" key="3">
    <source>
        <dbReference type="SMART" id="SM01007"/>
    </source>
</evidence>